<dbReference type="Pfam" id="PF05768">
    <property type="entry name" value="Glrx-like"/>
    <property type="match status" value="1"/>
</dbReference>
<sequence length="81" mass="9283">MAKVVLYHTDGCHLCEQAYALAVNVLATNDIHHQDIVEDEKLMTQFQTSIPVIKNIKTGKLLNWPFTQQQIEELIKEDGFN</sequence>
<gene>
    <name evidence="1" type="ORF">QNM18_01405</name>
</gene>
<dbReference type="InterPro" id="IPR008554">
    <property type="entry name" value="Glutaredoxin-like"/>
</dbReference>
<dbReference type="Gene3D" id="3.40.30.10">
    <property type="entry name" value="Glutaredoxin"/>
    <property type="match status" value="1"/>
</dbReference>
<dbReference type="SUPFAM" id="SSF52833">
    <property type="entry name" value="Thioredoxin-like"/>
    <property type="match status" value="1"/>
</dbReference>
<dbReference type="InterPro" id="IPR036249">
    <property type="entry name" value="Thioredoxin-like_sf"/>
</dbReference>
<reference evidence="1 2" key="1">
    <citation type="submission" date="2023-05" db="EMBL/GenBank/DDBJ databases">
        <title>Pseudoalteromonas ardens sp. nov., Pseudoalteromonas obscura sp. nov., and Pseudoalteromonas umbrosa sp. nov., isolated from the coral Montipora capitata.</title>
        <authorList>
            <person name="Thomas E.M."/>
            <person name="Smith E.M."/>
            <person name="Papke E."/>
            <person name="Shlafstein M.D."/>
            <person name="Oline D.K."/>
            <person name="Videau P."/>
            <person name="Saw J.H."/>
            <person name="Strangman W.K."/>
            <person name="Ushijima B."/>
        </authorList>
    </citation>
    <scope>NUCLEOTIDE SEQUENCE [LARGE SCALE GENOMIC DNA]</scope>
    <source>
        <strain evidence="1 2">P94</strain>
    </source>
</reference>
<dbReference type="Proteomes" id="UP001231915">
    <property type="component" value="Unassembled WGS sequence"/>
</dbReference>
<name>A0ABT7EEM1_9GAMM</name>
<comment type="caution">
    <text evidence="1">The sequence shown here is derived from an EMBL/GenBank/DDBJ whole genome shotgun (WGS) entry which is preliminary data.</text>
</comment>
<protein>
    <submittedName>
        <fullName evidence="1">Glutaredoxin family protein</fullName>
    </submittedName>
</protein>
<accession>A0ABT7EEM1</accession>
<evidence type="ECO:0000313" key="1">
    <source>
        <dbReference type="EMBL" id="MDK2593722.1"/>
    </source>
</evidence>
<proteinExistence type="predicted"/>
<dbReference type="RefSeq" id="WP_284136098.1">
    <property type="nucleotide sequence ID" value="NZ_JASJUT010000001.1"/>
</dbReference>
<evidence type="ECO:0000313" key="2">
    <source>
        <dbReference type="Proteomes" id="UP001231915"/>
    </source>
</evidence>
<dbReference type="EMBL" id="JASJUT010000001">
    <property type="protein sequence ID" value="MDK2593722.1"/>
    <property type="molecule type" value="Genomic_DNA"/>
</dbReference>
<keyword evidence="2" id="KW-1185">Reference proteome</keyword>
<organism evidence="1 2">
    <name type="scientific">Pseudoalteromonas obscura</name>
    <dbReference type="NCBI Taxonomy" id="3048491"/>
    <lineage>
        <taxon>Bacteria</taxon>
        <taxon>Pseudomonadati</taxon>
        <taxon>Pseudomonadota</taxon>
        <taxon>Gammaproteobacteria</taxon>
        <taxon>Alteromonadales</taxon>
        <taxon>Pseudoalteromonadaceae</taxon>
        <taxon>Pseudoalteromonas</taxon>
    </lineage>
</organism>